<evidence type="ECO:0000256" key="1">
    <source>
        <dbReference type="SAM" id="MobiDB-lite"/>
    </source>
</evidence>
<feature type="compositionally biased region" description="Basic residues" evidence="1">
    <location>
        <begin position="115"/>
        <end position="131"/>
    </location>
</feature>
<dbReference type="EMBL" id="BAAARK010000004">
    <property type="protein sequence ID" value="GAA2652401.1"/>
    <property type="molecule type" value="Genomic_DNA"/>
</dbReference>
<dbReference type="Pfam" id="PF01042">
    <property type="entry name" value="Ribonuc_L-PSP"/>
    <property type="match status" value="1"/>
</dbReference>
<dbReference type="Proteomes" id="UP001500994">
    <property type="component" value="Unassembled WGS sequence"/>
</dbReference>
<dbReference type="SUPFAM" id="SSF55298">
    <property type="entry name" value="YjgF-like"/>
    <property type="match status" value="1"/>
</dbReference>
<reference evidence="3" key="1">
    <citation type="journal article" date="2019" name="Int. J. Syst. Evol. Microbiol.">
        <title>The Global Catalogue of Microorganisms (GCM) 10K type strain sequencing project: providing services to taxonomists for standard genome sequencing and annotation.</title>
        <authorList>
            <consortium name="The Broad Institute Genomics Platform"/>
            <consortium name="The Broad Institute Genome Sequencing Center for Infectious Disease"/>
            <person name="Wu L."/>
            <person name="Ma J."/>
        </authorList>
    </citation>
    <scope>NUCLEOTIDE SEQUENCE [LARGE SCALE GENOMIC DNA]</scope>
    <source>
        <strain evidence="3">JCM 16374</strain>
    </source>
</reference>
<gene>
    <name evidence="2" type="ORF">GCM10009864_16130</name>
</gene>
<protein>
    <submittedName>
        <fullName evidence="2">Uncharacterized protein</fullName>
    </submittedName>
</protein>
<comment type="caution">
    <text evidence="2">The sequence shown here is derived from an EMBL/GenBank/DDBJ whole genome shotgun (WGS) entry which is preliminary data.</text>
</comment>
<name>A0ABP6DXB7_9ACTN</name>
<feature type="region of interest" description="Disordered" evidence="1">
    <location>
        <begin position="107"/>
        <end position="177"/>
    </location>
</feature>
<accession>A0ABP6DXB7</accession>
<organism evidence="2 3">
    <name type="scientific">Streptomyces lunalinharesii</name>
    <dbReference type="NCBI Taxonomy" id="333384"/>
    <lineage>
        <taxon>Bacteria</taxon>
        <taxon>Bacillati</taxon>
        <taxon>Actinomycetota</taxon>
        <taxon>Actinomycetes</taxon>
        <taxon>Kitasatosporales</taxon>
        <taxon>Streptomycetaceae</taxon>
        <taxon>Streptomyces</taxon>
    </lineage>
</organism>
<keyword evidence="3" id="KW-1185">Reference proteome</keyword>
<sequence>MTHRQLADEQRKLIDPYLPTGEYGPCPERLRAQFETGRANAAATIDVFRYDMPAESDFGHSPAIRSGELVHVSGQLAFDEAGEFLHAGGFAAQVKQTHANMDKVLDHYGATGTRSSRRPRTRRPGRRRTARAPRPPGAANSPCGRSCCREGPRRTASRARGPDPLVLGEGRRAGSGG</sequence>
<evidence type="ECO:0000313" key="3">
    <source>
        <dbReference type="Proteomes" id="UP001500994"/>
    </source>
</evidence>
<dbReference type="InterPro" id="IPR006175">
    <property type="entry name" value="YjgF/YER057c/UK114"/>
</dbReference>
<dbReference type="InterPro" id="IPR035959">
    <property type="entry name" value="RutC-like_sf"/>
</dbReference>
<evidence type="ECO:0000313" key="2">
    <source>
        <dbReference type="EMBL" id="GAA2652401.1"/>
    </source>
</evidence>
<dbReference type="Gene3D" id="3.30.1330.40">
    <property type="entry name" value="RutC-like"/>
    <property type="match status" value="1"/>
</dbReference>
<proteinExistence type="predicted"/>